<reference evidence="3" key="1">
    <citation type="submission" date="2023-08" db="EMBL/GenBank/DDBJ databases">
        <title>Black Yeasts Isolated from many extreme environments.</title>
        <authorList>
            <person name="Coleine C."/>
            <person name="Stajich J.E."/>
            <person name="Selbmann L."/>
        </authorList>
    </citation>
    <scope>NUCLEOTIDE SEQUENCE</scope>
    <source>
        <strain evidence="3">CCFEE 5810</strain>
    </source>
</reference>
<feature type="domain" description="Gfo/Idh/MocA-like oxidoreductase N-terminal" evidence="1">
    <location>
        <begin position="4"/>
        <end position="122"/>
    </location>
</feature>
<evidence type="ECO:0000259" key="2">
    <source>
        <dbReference type="Pfam" id="PF02894"/>
    </source>
</evidence>
<dbReference type="SUPFAM" id="SSF51735">
    <property type="entry name" value="NAD(P)-binding Rossmann-fold domains"/>
    <property type="match status" value="1"/>
</dbReference>
<dbReference type="Pfam" id="PF02894">
    <property type="entry name" value="GFO_IDH_MocA_C"/>
    <property type="match status" value="1"/>
</dbReference>
<dbReference type="EMBL" id="JAVRQU010000010">
    <property type="protein sequence ID" value="KAK5698244.1"/>
    <property type="molecule type" value="Genomic_DNA"/>
</dbReference>
<dbReference type="GO" id="GO:0000166">
    <property type="term" value="F:nucleotide binding"/>
    <property type="evidence" value="ECO:0007669"/>
    <property type="project" value="InterPro"/>
</dbReference>
<dbReference type="Pfam" id="PF01408">
    <property type="entry name" value="GFO_IDH_MocA"/>
    <property type="match status" value="1"/>
</dbReference>
<evidence type="ECO:0000313" key="3">
    <source>
        <dbReference type="EMBL" id="KAK5698244.1"/>
    </source>
</evidence>
<dbReference type="SUPFAM" id="SSF55347">
    <property type="entry name" value="Glyceraldehyde-3-phosphate dehydrogenase-like, C-terminal domain"/>
    <property type="match status" value="1"/>
</dbReference>
<evidence type="ECO:0000313" key="4">
    <source>
        <dbReference type="Proteomes" id="UP001310594"/>
    </source>
</evidence>
<evidence type="ECO:0000259" key="1">
    <source>
        <dbReference type="Pfam" id="PF01408"/>
    </source>
</evidence>
<dbReference type="InterPro" id="IPR036291">
    <property type="entry name" value="NAD(P)-bd_dom_sf"/>
</dbReference>
<evidence type="ECO:0008006" key="5">
    <source>
        <dbReference type="Google" id="ProtNLM"/>
    </source>
</evidence>
<gene>
    <name evidence="3" type="ORF">LTR97_007205</name>
</gene>
<organism evidence="3 4">
    <name type="scientific">Elasticomyces elasticus</name>
    <dbReference type="NCBI Taxonomy" id="574655"/>
    <lineage>
        <taxon>Eukaryota</taxon>
        <taxon>Fungi</taxon>
        <taxon>Dikarya</taxon>
        <taxon>Ascomycota</taxon>
        <taxon>Pezizomycotina</taxon>
        <taxon>Dothideomycetes</taxon>
        <taxon>Dothideomycetidae</taxon>
        <taxon>Mycosphaerellales</taxon>
        <taxon>Teratosphaeriaceae</taxon>
        <taxon>Elasticomyces</taxon>
    </lineage>
</organism>
<sequence length="354" mass="37777">MASVKIAIIGTGLIGPRHARSVLNCSDATLTCIVDPSPAASAVARDLSVPLYGSILEMLEAGDRPDAAIVCTPNSTHVSLSIELLNAGAHVLVEKPVATTLNDAERLVDFARSCGKKLLVGHHRRFNPHITAAKRALEENRIGKVIAVSGIWALHKPASYFEGAGSWRAKAGNGGPLLINMIHDVDLLQYLLGPITRVHAESTIPQRGHEVEEGAAILLRFASGVVGTFIVSDATPSPHNFEGGTGENPMITTTGKDFYRIFGSEGTLSVGDMKMTKHAEGKEKSWSSSFDETTLPVSNEIPFDEQVGHLVRVVRGQEQPKCTGEDGLRALVVCDAIRQALDGERAVSVKATKL</sequence>
<dbReference type="InterPro" id="IPR051450">
    <property type="entry name" value="Gfo/Idh/MocA_Oxidoreductases"/>
</dbReference>
<accession>A0AAN7VRN9</accession>
<protein>
    <recommendedName>
        <fullName evidence="5">Gfo/Idh/MocA-like oxidoreductase N-terminal domain-containing protein</fullName>
    </recommendedName>
</protein>
<name>A0AAN7VRN9_9PEZI</name>
<dbReference type="PANTHER" id="PTHR43377:SF1">
    <property type="entry name" value="BILIVERDIN REDUCTASE A"/>
    <property type="match status" value="1"/>
</dbReference>
<dbReference type="Gene3D" id="3.30.360.10">
    <property type="entry name" value="Dihydrodipicolinate Reductase, domain 2"/>
    <property type="match status" value="1"/>
</dbReference>
<dbReference type="InterPro" id="IPR004104">
    <property type="entry name" value="Gfo/Idh/MocA-like_OxRdtase_C"/>
</dbReference>
<comment type="caution">
    <text evidence="3">The sequence shown here is derived from an EMBL/GenBank/DDBJ whole genome shotgun (WGS) entry which is preliminary data.</text>
</comment>
<feature type="domain" description="Gfo/Idh/MocA-like oxidoreductase C-terminal" evidence="2">
    <location>
        <begin position="134"/>
        <end position="347"/>
    </location>
</feature>
<dbReference type="InterPro" id="IPR000683">
    <property type="entry name" value="Gfo/Idh/MocA-like_OxRdtase_N"/>
</dbReference>
<dbReference type="AlphaFoldDB" id="A0AAN7VRN9"/>
<dbReference type="Proteomes" id="UP001310594">
    <property type="component" value="Unassembled WGS sequence"/>
</dbReference>
<proteinExistence type="predicted"/>
<dbReference type="PANTHER" id="PTHR43377">
    <property type="entry name" value="BILIVERDIN REDUCTASE A"/>
    <property type="match status" value="1"/>
</dbReference>
<dbReference type="Gene3D" id="3.40.50.720">
    <property type="entry name" value="NAD(P)-binding Rossmann-like Domain"/>
    <property type="match status" value="1"/>
</dbReference>